<evidence type="ECO:0000256" key="1">
    <source>
        <dbReference type="ARBA" id="ARBA00004196"/>
    </source>
</evidence>
<evidence type="ECO:0000256" key="4">
    <source>
        <dbReference type="SAM" id="SignalP"/>
    </source>
</evidence>
<feature type="domain" description="SLH" evidence="5">
    <location>
        <begin position="2721"/>
        <end position="2776"/>
    </location>
</feature>
<keyword evidence="7" id="KW-1185">Reference proteome</keyword>
<feature type="chain" id="PRO_5039110605" evidence="4">
    <location>
        <begin position="29"/>
        <end position="2776"/>
    </location>
</feature>
<evidence type="ECO:0000313" key="7">
    <source>
        <dbReference type="Proteomes" id="UP000806542"/>
    </source>
</evidence>
<keyword evidence="4" id="KW-0732">Signal</keyword>
<keyword evidence="2" id="KW-0677">Repeat</keyword>
<dbReference type="EMBL" id="JADCKB010000014">
    <property type="protein sequence ID" value="MBE5040359.1"/>
    <property type="molecule type" value="Genomic_DNA"/>
</dbReference>
<dbReference type="NCBIfam" id="TIGR02543">
    <property type="entry name" value="List_Bact_rpt"/>
    <property type="match status" value="6"/>
</dbReference>
<evidence type="ECO:0000256" key="3">
    <source>
        <dbReference type="SAM" id="MobiDB-lite"/>
    </source>
</evidence>
<name>A0A9D5R9C7_9FIRM</name>
<evidence type="ECO:0000259" key="5">
    <source>
        <dbReference type="PROSITE" id="PS51272"/>
    </source>
</evidence>
<feature type="region of interest" description="Disordered" evidence="3">
    <location>
        <begin position="2578"/>
        <end position="2599"/>
    </location>
</feature>
<evidence type="ECO:0000256" key="2">
    <source>
        <dbReference type="ARBA" id="ARBA00022737"/>
    </source>
</evidence>
<feature type="signal peptide" evidence="4">
    <location>
        <begin position="1"/>
        <end position="28"/>
    </location>
</feature>
<feature type="compositionally biased region" description="Acidic residues" evidence="3">
    <location>
        <begin position="2589"/>
        <end position="2599"/>
    </location>
</feature>
<dbReference type="Pfam" id="PF09479">
    <property type="entry name" value="Flg_new"/>
    <property type="match status" value="17"/>
</dbReference>
<evidence type="ECO:0000313" key="6">
    <source>
        <dbReference type="EMBL" id="MBE5040359.1"/>
    </source>
</evidence>
<comment type="subcellular location">
    <subcellularLocation>
        <location evidence="1">Cell envelope</location>
    </subcellularLocation>
</comment>
<sequence length="2776" mass="304078">MRRVKQRFYAWAIVLCMLPSMFAIPAYAETNTDGMWTNRQKTQNLIPPIIEGQSLAEQGWGNIAKNVYPVGWKHDDYGVGIRAAEGEDLGTDKYTEGVYYTIKLSEADKTRANLGQLSISASSRNYLQGWSSDHLFSIRAECYSASGSLLAEIKKTQFKDGKAGANDSNYVLELNAGNVNDGTTVLPAGTDYIQLWFSNWGNLAGRPWICEMQCYLHDTTAPAFSSASLNTTNITGPENGICIAGDTLAYEIKFNEAVQISASGSADITIDGTDFATSSEATVSGDTVTYTFTLPDHDKSGAVSLKNVSGLTVTDDAGNAYTYSGSPEVGTVQYYKTMSVTNNLTNITSSNTDTTAKYGTDYNTTLSVNAGYSLPQSVSVTMGGVPIVVNQDYSYNSVDGYLSIFGTAIKGDIVITASAVPNQYTVTLDGNGATTSGTPTVTATFGEDMPAATMPQKLGYTFLGYFTEKQGGTQYYSADGSSAKEYDIPSVTTLYAQWSANNYTITYNKNKPASATHEIEGTMEDSQFVYDTEGTLRKNTYALEGWTFKGWATSAESGVVYTDEQSISNLIDKGNITLYAVWEPIACNVTLNAMGGSGSTILTASYDAAMPGITQPSRPGYTFLGYFDQEEGGKKYYNDDGTSASLWDKTSDTTLYAQWKPIRYNIHFYSMGEYISIQADVEYGKLRLPSAEALGISREHYNFVGWNIYDEQNWGMYMADTDYSVGLATKEGETVYLYAAWLEKDKFQITYDANGGSGAPSPVVIHQDETIALSDQLPVRANYTFLGWATSSDAAEPEYQPSDSFTMGNSLVTLYAVWQKNPQLSYNANGGAFSYYVPEVYPPAASTVTITEAVPERVGYYFLGWAKTQDAQAAEVQPSDPMIMPASDTVLYAVWEKISYPITKNVADGYTVNGLSDTYYYGDTASFTVTGDVPPKVYINGVETPGDNGSYVFTVIAKTDVVIVSSEAFNVIYNGNDGIDAPVDIFGYDENDLAIIKNETPTRTGYTFLGWADNASAEEAKYHAGDQITITSDTVLYAVWAQNEYTISFDANYGSGDMVDIRAKYDTSVTLSENTFIRKGYRFLGWTTVPEYGVMYYDKTQVKNLTAENNKTVTLYAVWETAETIIVLNAEGGAGGSTTISVKYDSMLSDQGLRMPERYGYTFGGYYTEKDGHGEILFDENMKVSGRYASAPWDNESQTLEAYAYWIPVSYKIVYINGDEQLNSEQSAKFGVPFNLYTGEELGIVTPEGYHLAGWSTAPGSSTVYYTDGQEITTGLTGTDGATVYLYAVISENDSYTLSYDANGGSGAPPSQTKKLTGGADSVTMQISDAVPSKDGYSFACWNTQSDGSGQTYASGGEIEIFGNTTIYAVWTRLGEYMVTYHGNAKDAVYGMPAPQNKVENVPLTLSRTIPMRTGYRFLGWAETPDGAVKYEAGKEYQYTENKSLDLYAVWNGESFTVILPESGEGYTVSEPGAQKTVGYGGEVAFTITIHEGYTAERMIVSANGMALGFSSVEGNVYSYVLKNVTSNSNITVHDVLPVRFTVILTDGTGYTVTPQSQTVNYGQDVQFTVTLAEGYKTATPNVYVNGQPLDGVQDGNSYTYTIHQVKSQPVISISVVEKERFDIVFVNGENIYTIVNVEDGQLLTEPEPPTNDGYKFCGWYTDKETTKMYNFDIPVIGAFVLYAKWEANTYTASYDANTSDPVSQMPNSQQKQYGVPLVLSANIPQREGYVFTGWNTLQDGSGTRYQPSDEYTINADVTLYAQWKLAVCTVTFMADNKIYRVVQANYNSLLDEITPPYKDGCVFDGWYNSDKRWNFAQDRVTGNLTLNAVFLGENFTVTPPVFSEGFTFTSESSETVPFGGNYAFTVSVAEHYSAENIHVTANGIVLTPTIAGRDYHYTIKNITSDCMIFVEGVEKEIYTVEYLVDGELYRSTEAMYGAKLQRPVTPSKEGHVFAGWFNGDTEWDFENHTVLGNLTLDAKFDMSSYTITLPSNTAEYTITAADDTEVMYGGSFTFTVTVSEGFDAAAMVVLANGIQLTTDSNEGNAYTYTISQIGEPQTITIRGIGQDVYSITYKAGTFDYVGGLPDGAIKQHGIPAVISDAVPVRNGYIFLGWSSVENADVPEYIASDLYETDADVTLYAVWEAETYQVVYEENGGSEIPDTQYTYGQGLVLPGKAEILREGFEFVGWYDNERLEGVAVTEITDMDIGDKTFYARWKAAAITPQGYEGVYDGESHAVTFDLAEPLQVERYQWYFKAEGSDIFVPVNGEAYNIYSVQNVTDSGIYYCTLEFLQNGYVARVNTNECKVKITPKPITITAASASKVYDKAPLVSVEYTQEGLVNDTQKIDVTMTADSTITNTGSCENKIETVMIKNADGTDITGNYEITKAVGTLTVTPAILKVEGKNITVYKNNEISIHSLYTLSGMLGEESLSANAQIESIKDAKGNVIESLDEVSKSTGTYTVNLSYNNFSGDGSENYSGSGTVTTTVTVKSSGGGSSGGGGGGSSVTTSYTVTFDTQGGSKIDSIKVNKNSTVVKPEDPTKEGYTFEGWFTDKECATAYDFDTKVTKNITLYAKWTEEKGEPTDPTDPAEPDEWENPFNDVSDDDWFYNEVKDSVKNGWFSGTTETTFSPNEPITRGMLVTVLWRIENKPVVNYLMTFKDVDESAYYGEAVRWAASAQIVKGYSETEFAPDKLISREEMAAIINRYANYKKMIGTQGDLSNFTDESLVADWAYGNMEWAVGTGLISGTDENKLNPQGNTTRAETAAILQRLLEK</sequence>
<dbReference type="InterPro" id="IPR013378">
    <property type="entry name" value="InlB-like_B-rpt"/>
</dbReference>
<dbReference type="GO" id="GO:0030313">
    <property type="term" value="C:cell envelope"/>
    <property type="evidence" value="ECO:0007669"/>
    <property type="project" value="UniProtKB-SubCell"/>
</dbReference>
<dbReference type="PROSITE" id="PS51272">
    <property type="entry name" value="SLH"/>
    <property type="match status" value="3"/>
</dbReference>
<organism evidence="6 7">
    <name type="scientific">Ructibacterium gallinarum</name>
    <dbReference type="NCBI Taxonomy" id="2779355"/>
    <lineage>
        <taxon>Bacteria</taxon>
        <taxon>Bacillati</taxon>
        <taxon>Bacillota</taxon>
        <taxon>Clostridia</taxon>
        <taxon>Eubacteriales</taxon>
        <taxon>Oscillospiraceae</taxon>
        <taxon>Ructibacterium</taxon>
    </lineage>
</organism>
<dbReference type="Gene3D" id="2.60.40.4270">
    <property type="entry name" value="Listeria-Bacteroides repeat domain"/>
    <property type="match status" value="17"/>
</dbReference>
<feature type="domain" description="SLH" evidence="5">
    <location>
        <begin position="2656"/>
        <end position="2719"/>
    </location>
</feature>
<feature type="domain" description="SLH" evidence="5">
    <location>
        <begin position="2596"/>
        <end position="2655"/>
    </location>
</feature>
<proteinExistence type="predicted"/>
<dbReference type="InterPro" id="IPR001119">
    <property type="entry name" value="SLH_dom"/>
</dbReference>
<reference evidence="6" key="1">
    <citation type="submission" date="2020-10" db="EMBL/GenBank/DDBJ databases">
        <title>ChiBAC.</title>
        <authorList>
            <person name="Zenner C."/>
            <person name="Hitch T.C.A."/>
            <person name="Clavel T."/>
        </authorList>
    </citation>
    <scope>NUCLEOTIDE SEQUENCE</scope>
    <source>
        <strain evidence="6">DSM 107454</strain>
    </source>
</reference>
<protein>
    <submittedName>
        <fullName evidence="6">InlB B-repeat-containing protein</fullName>
    </submittedName>
</protein>
<comment type="caution">
    <text evidence="6">The sequence shown here is derived from an EMBL/GenBank/DDBJ whole genome shotgun (WGS) entry which is preliminary data.</text>
</comment>
<dbReference type="Proteomes" id="UP000806542">
    <property type="component" value="Unassembled WGS sequence"/>
</dbReference>
<dbReference type="Pfam" id="PF00395">
    <property type="entry name" value="SLH"/>
    <property type="match status" value="3"/>
</dbReference>
<accession>A0A9D5R9C7</accession>
<dbReference type="InterPro" id="IPR042229">
    <property type="entry name" value="Listeria/Bacterioides_rpt_sf"/>
</dbReference>
<gene>
    <name evidence="6" type="ORF">INF28_07770</name>
</gene>
<dbReference type="RefSeq" id="WP_226392909.1">
    <property type="nucleotide sequence ID" value="NZ_JADCKB010000014.1"/>
</dbReference>